<proteinExistence type="inferred from homology"/>
<comment type="similarity">
    <text evidence="2">Belongs to the GTP cyclohydrolase I family.</text>
</comment>
<dbReference type="EC" id="3.5.4.16" evidence="3"/>
<dbReference type="GO" id="GO:0005737">
    <property type="term" value="C:cytoplasm"/>
    <property type="evidence" value="ECO:0007669"/>
    <property type="project" value="TreeGrafter"/>
</dbReference>
<dbReference type="Proteomes" id="UP000728032">
    <property type="component" value="Unassembled WGS sequence"/>
</dbReference>
<evidence type="ECO:0000256" key="6">
    <source>
        <dbReference type="ARBA" id="ARBA00030854"/>
    </source>
</evidence>
<evidence type="ECO:0000313" key="9">
    <source>
        <dbReference type="Proteomes" id="UP000728032"/>
    </source>
</evidence>
<dbReference type="Gene3D" id="3.30.1130.10">
    <property type="match status" value="1"/>
</dbReference>
<dbReference type="GO" id="GO:0003934">
    <property type="term" value="F:GTP cyclohydrolase I activity"/>
    <property type="evidence" value="ECO:0007669"/>
    <property type="project" value="UniProtKB-EC"/>
</dbReference>
<dbReference type="GO" id="GO:0006729">
    <property type="term" value="P:tetrahydrobiopterin biosynthetic process"/>
    <property type="evidence" value="ECO:0007669"/>
    <property type="project" value="TreeGrafter"/>
</dbReference>
<keyword evidence="9" id="KW-1185">Reference proteome</keyword>
<dbReference type="Gene3D" id="1.10.286.10">
    <property type="match status" value="1"/>
</dbReference>
<dbReference type="EMBL" id="CAJPVJ010000044">
    <property type="protein sequence ID" value="CAG2159460.1"/>
    <property type="molecule type" value="Genomic_DNA"/>
</dbReference>
<dbReference type="Pfam" id="PF01227">
    <property type="entry name" value="GTP_cyclohydroI"/>
    <property type="match status" value="1"/>
</dbReference>
<dbReference type="InterPro" id="IPR001474">
    <property type="entry name" value="GTP_CycHdrlase_I"/>
</dbReference>
<dbReference type="InterPro" id="IPR043134">
    <property type="entry name" value="GTP-CH-I_N"/>
</dbReference>
<evidence type="ECO:0000313" key="8">
    <source>
        <dbReference type="EMBL" id="CAD7637034.1"/>
    </source>
</evidence>
<evidence type="ECO:0000256" key="1">
    <source>
        <dbReference type="ARBA" id="ARBA00005080"/>
    </source>
</evidence>
<evidence type="ECO:0000256" key="5">
    <source>
        <dbReference type="ARBA" id="ARBA00022801"/>
    </source>
</evidence>
<evidence type="ECO:0000256" key="3">
    <source>
        <dbReference type="ARBA" id="ARBA00012715"/>
    </source>
</evidence>
<evidence type="ECO:0000259" key="7">
    <source>
        <dbReference type="Pfam" id="PF01227"/>
    </source>
</evidence>
<dbReference type="EMBL" id="OC914869">
    <property type="protein sequence ID" value="CAD7637034.1"/>
    <property type="molecule type" value="Genomic_DNA"/>
</dbReference>
<comment type="pathway">
    <text evidence="1">Cofactor biosynthesis; 7,8-dihydroneopterin triphosphate biosynthesis; 7,8-dihydroneopterin triphosphate from GTP: step 1/1.</text>
</comment>
<dbReference type="InterPro" id="IPR043133">
    <property type="entry name" value="GTP-CH-I_C/QueF"/>
</dbReference>
<dbReference type="PANTHER" id="PTHR11109">
    <property type="entry name" value="GTP CYCLOHYDROLASE I"/>
    <property type="match status" value="1"/>
</dbReference>
<feature type="domain" description="GTP cyclohydrolase I" evidence="7">
    <location>
        <begin position="64"/>
        <end position="128"/>
    </location>
</feature>
<dbReference type="GO" id="GO:0005525">
    <property type="term" value="F:GTP binding"/>
    <property type="evidence" value="ECO:0007669"/>
    <property type="project" value="TreeGrafter"/>
</dbReference>
<gene>
    <name evidence="8" type="ORF">ONB1V03_LOCUS573</name>
</gene>
<evidence type="ECO:0000256" key="2">
    <source>
        <dbReference type="ARBA" id="ARBA00008085"/>
    </source>
</evidence>
<dbReference type="PANTHER" id="PTHR11109:SF7">
    <property type="entry name" value="GTP CYCLOHYDROLASE 1"/>
    <property type="match status" value="1"/>
</dbReference>
<keyword evidence="5" id="KW-0378">Hydrolase</keyword>
<accession>A0A7R9L8L0</accession>
<evidence type="ECO:0000256" key="4">
    <source>
        <dbReference type="ARBA" id="ARBA00017272"/>
    </source>
</evidence>
<dbReference type="GO" id="GO:0008270">
    <property type="term" value="F:zinc ion binding"/>
    <property type="evidence" value="ECO:0007669"/>
    <property type="project" value="TreeGrafter"/>
</dbReference>
<sequence length="252" mass="28384">MSMQQSYANILTAVGEDLDRPGLKDTPMRAAKAFSYLTSGYSKTLEEVTNNAVFPSDNDEMVLIQEQLTKQIADAVAEVTQARGVAVVIDSAHMCMMMRGVSKQESTTRTVSFVGDFKTDKEARRHGLTHSETTIDYPRAERLVKGNPKRLTQTLTATNAFADNLNANELKDVQRVIKLFKNKNITAISNNITYPLHREEPIPSIANATQMKQRFNQVFDTQLIQEIANSKPSQWESMGWRVVMLNKNIKRN</sequence>
<name>A0A7R9L8L0_9ACAR</name>
<dbReference type="GO" id="GO:0046654">
    <property type="term" value="P:tetrahydrofolate biosynthetic process"/>
    <property type="evidence" value="ECO:0007669"/>
    <property type="project" value="InterPro"/>
</dbReference>
<dbReference type="SUPFAM" id="SSF55620">
    <property type="entry name" value="Tetrahydrobiopterin biosynthesis enzymes-like"/>
    <property type="match status" value="1"/>
</dbReference>
<reference evidence="8" key="1">
    <citation type="submission" date="2020-11" db="EMBL/GenBank/DDBJ databases">
        <authorList>
            <person name="Tran Van P."/>
        </authorList>
    </citation>
    <scope>NUCLEOTIDE SEQUENCE</scope>
</reference>
<dbReference type="AlphaFoldDB" id="A0A7R9L8L0"/>
<organism evidence="8">
    <name type="scientific">Oppiella nova</name>
    <dbReference type="NCBI Taxonomy" id="334625"/>
    <lineage>
        <taxon>Eukaryota</taxon>
        <taxon>Metazoa</taxon>
        <taxon>Ecdysozoa</taxon>
        <taxon>Arthropoda</taxon>
        <taxon>Chelicerata</taxon>
        <taxon>Arachnida</taxon>
        <taxon>Acari</taxon>
        <taxon>Acariformes</taxon>
        <taxon>Sarcoptiformes</taxon>
        <taxon>Oribatida</taxon>
        <taxon>Brachypylina</taxon>
        <taxon>Oppioidea</taxon>
        <taxon>Oppiidae</taxon>
        <taxon>Oppiella</taxon>
    </lineage>
</organism>
<protein>
    <recommendedName>
        <fullName evidence="4">GTP cyclohydrolase 1</fullName>
        <ecNumber evidence="3">3.5.4.16</ecNumber>
    </recommendedName>
    <alternativeName>
        <fullName evidence="6">GTP cyclohydrolase I</fullName>
    </alternativeName>
</protein>
<dbReference type="InterPro" id="IPR020602">
    <property type="entry name" value="GTP_CycHdrlase_I_dom"/>
</dbReference>
<dbReference type="UniPathway" id="UPA00848">
    <property type="reaction ID" value="UER00151"/>
</dbReference>